<dbReference type="FunFam" id="3.40.50.720:FF:000039">
    <property type="entry name" value="Alcohol dehydrogenase AdhP"/>
    <property type="match status" value="1"/>
</dbReference>
<name>A0A2H3J3Z7_WOLCO</name>
<dbReference type="EC" id="1.1.1.1" evidence="3"/>
<evidence type="ECO:0000256" key="7">
    <source>
        <dbReference type="ARBA" id="ARBA00023027"/>
    </source>
</evidence>
<dbReference type="EMBL" id="KB467898">
    <property type="protein sequence ID" value="PCH36972.1"/>
    <property type="molecule type" value="Genomic_DNA"/>
</dbReference>
<dbReference type="SUPFAM" id="SSF50129">
    <property type="entry name" value="GroES-like"/>
    <property type="match status" value="1"/>
</dbReference>
<evidence type="ECO:0000256" key="3">
    <source>
        <dbReference type="ARBA" id="ARBA00013190"/>
    </source>
</evidence>
<evidence type="ECO:0000256" key="6">
    <source>
        <dbReference type="ARBA" id="ARBA00023002"/>
    </source>
</evidence>
<evidence type="ECO:0000256" key="4">
    <source>
        <dbReference type="ARBA" id="ARBA00022723"/>
    </source>
</evidence>
<dbReference type="InterPro" id="IPR013149">
    <property type="entry name" value="ADH-like_C"/>
</dbReference>
<reference evidence="9 10" key="1">
    <citation type="journal article" date="2012" name="Science">
        <title>The Paleozoic origin of enzymatic lignin decomposition reconstructed from 31 fungal genomes.</title>
        <authorList>
            <person name="Floudas D."/>
            <person name="Binder M."/>
            <person name="Riley R."/>
            <person name="Barry K."/>
            <person name="Blanchette R.A."/>
            <person name="Henrissat B."/>
            <person name="Martinez A.T."/>
            <person name="Otillar R."/>
            <person name="Spatafora J.W."/>
            <person name="Yadav J.S."/>
            <person name="Aerts A."/>
            <person name="Benoit I."/>
            <person name="Boyd A."/>
            <person name="Carlson A."/>
            <person name="Copeland A."/>
            <person name="Coutinho P.M."/>
            <person name="de Vries R.P."/>
            <person name="Ferreira P."/>
            <person name="Findley K."/>
            <person name="Foster B."/>
            <person name="Gaskell J."/>
            <person name="Glotzer D."/>
            <person name="Gorecki P."/>
            <person name="Heitman J."/>
            <person name="Hesse C."/>
            <person name="Hori C."/>
            <person name="Igarashi K."/>
            <person name="Jurgens J.A."/>
            <person name="Kallen N."/>
            <person name="Kersten P."/>
            <person name="Kohler A."/>
            <person name="Kuees U."/>
            <person name="Kumar T.K.A."/>
            <person name="Kuo A."/>
            <person name="LaButti K."/>
            <person name="Larrondo L.F."/>
            <person name="Lindquist E."/>
            <person name="Ling A."/>
            <person name="Lombard V."/>
            <person name="Lucas S."/>
            <person name="Lundell T."/>
            <person name="Martin R."/>
            <person name="McLaughlin D.J."/>
            <person name="Morgenstern I."/>
            <person name="Morin E."/>
            <person name="Murat C."/>
            <person name="Nagy L.G."/>
            <person name="Nolan M."/>
            <person name="Ohm R.A."/>
            <person name="Patyshakuliyeva A."/>
            <person name="Rokas A."/>
            <person name="Ruiz-Duenas F.J."/>
            <person name="Sabat G."/>
            <person name="Salamov A."/>
            <person name="Samejima M."/>
            <person name="Schmutz J."/>
            <person name="Slot J.C."/>
            <person name="St John F."/>
            <person name="Stenlid J."/>
            <person name="Sun H."/>
            <person name="Sun S."/>
            <person name="Syed K."/>
            <person name="Tsang A."/>
            <person name="Wiebenga A."/>
            <person name="Young D."/>
            <person name="Pisabarro A."/>
            <person name="Eastwood D.C."/>
            <person name="Martin F."/>
            <person name="Cullen D."/>
            <person name="Grigoriev I.V."/>
            <person name="Hibbett D.S."/>
        </authorList>
    </citation>
    <scope>NUCLEOTIDE SEQUENCE [LARGE SCALE GENOMIC DNA]</scope>
    <source>
        <strain evidence="9 10">MD-104</strain>
    </source>
</reference>
<keyword evidence="7" id="KW-0520">NAD</keyword>
<dbReference type="Gene3D" id="3.90.180.10">
    <property type="entry name" value="Medium-chain alcohol dehydrogenases, catalytic domain"/>
    <property type="match status" value="1"/>
</dbReference>
<keyword evidence="10" id="KW-1185">Reference proteome</keyword>
<evidence type="ECO:0000313" key="10">
    <source>
        <dbReference type="Proteomes" id="UP000218811"/>
    </source>
</evidence>
<evidence type="ECO:0000256" key="5">
    <source>
        <dbReference type="ARBA" id="ARBA00022833"/>
    </source>
</evidence>
<evidence type="ECO:0000256" key="2">
    <source>
        <dbReference type="ARBA" id="ARBA00008072"/>
    </source>
</evidence>
<dbReference type="GO" id="GO:0004022">
    <property type="term" value="F:alcohol dehydrogenase (NAD+) activity"/>
    <property type="evidence" value="ECO:0007669"/>
    <property type="project" value="UniProtKB-EC"/>
</dbReference>
<comment type="cofactor">
    <cofactor evidence="1">
        <name>Zn(2+)</name>
        <dbReference type="ChEBI" id="CHEBI:29105"/>
    </cofactor>
</comment>
<dbReference type="SUPFAM" id="SSF51735">
    <property type="entry name" value="NAD(P)-binding Rossmann-fold domains"/>
    <property type="match status" value="1"/>
</dbReference>
<dbReference type="Pfam" id="PF00107">
    <property type="entry name" value="ADH_zinc_N"/>
    <property type="match status" value="1"/>
</dbReference>
<evidence type="ECO:0000256" key="1">
    <source>
        <dbReference type="ARBA" id="ARBA00001947"/>
    </source>
</evidence>
<organism evidence="9 10">
    <name type="scientific">Wolfiporia cocos (strain MD-104)</name>
    <name type="common">Brown rot fungus</name>
    <dbReference type="NCBI Taxonomy" id="742152"/>
    <lineage>
        <taxon>Eukaryota</taxon>
        <taxon>Fungi</taxon>
        <taxon>Dikarya</taxon>
        <taxon>Basidiomycota</taxon>
        <taxon>Agaricomycotina</taxon>
        <taxon>Agaricomycetes</taxon>
        <taxon>Polyporales</taxon>
        <taxon>Phaeolaceae</taxon>
        <taxon>Wolfiporia</taxon>
    </lineage>
</organism>
<dbReference type="InterPro" id="IPR013154">
    <property type="entry name" value="ADH-like_N"/>
</dbReference>
<dbReference type="InterPro" id="IPR011032">
    <property type="entry name" value="GroES-like_sf"/>
</dbReference>
<protein>
    <recommendedName>
        <fullName evidence="3">alcohol dehydrogenase</fullName>
        <ecNumber evidence="3">1.1.1.1</ecNumber>
    </recommendedName>
</protein>
<evidence type="ECO:0000259" key="8">
    <source>
        <dbReference type="SMART" id="SM00829"/>
    </source>
</evidence>
<dbReference type="InterPro" id="IPR036291">
    <property type="entry name" value="NAD(P)-bd_dom_sf"/>
</dbReference>
<dbReference type="Gene3D" id="3.40.50.720">
    <property type="entry name" value="NAD(P)-binding Rossmann-like Domain"/>
    <property type="match status" value="1"/>
</dbReference>
<dbReference type="Pfam" id="PF08240">
    <property type="entry name" value="ADH_N"/>
    <property type="match status" value="1"/>
</dbReference>
<dbReference type="CDD" id="cd08297">
    <property type="entry name" value="CAD3"/>
    <property type="match status" value="1"/>
</dbReference>
<sequence length="354" mass="37972">MPSVTIPSRIRAAVTREFSTKTYVTDSYPLKSPADLEPGECIVKLEYAGVCHTDLHFMAGEWAIKPRLPSVGGHEGVGRVIALDSMYSGNVRIGDRVGIKYCVRSCLNCDHCRRGFEQNCPNRIISGYHVDGTFAEYMVAFTDHLIPIPDGLDSAAAAPILCAGLTVYNSLSQLNTHVGGWIVIPGAGGGLGHLAIQYAIARGLRVLAIDSGPKRELCLSLGAEAFIDFTECTDIVSAVQAAVSDPMGAHAALIIAPSNEAYIHAGWYVRPQGTILCIGSPQEVTGLPMARIIDAGLNIIATQTGGRQVAHEALQLAARGKVQCHYTEYPLEKINDVFEAMIKGRLVGRAVIKF</sequence>
<dbReference type="STRING" id="742152.A0A2H3J3Z7"/>
<dbReference type="AlphaFoldDB" id="A0A2H3J3Z7"/>
<dbReference type="PANTHER" id="PTHR42940:SF3">
    <property type="entry name" value="ALCOHOL DEHYDROGENASE 1-RELATED"/>
    <property type="match status" value="1"/>
</dbReference>
<dbReference type="PANTHER" id="PTHR42940">
    <property type="entry name" value="ALCOHOL DEHYDROGENASE 1-RELATED"/>
    <property type="match status" value="1"/>
</dbReference>
<dbReference type="InterPro" id="IPR020843">
    <property type="entry name" value="ER"/>
</dbReference>
<feature type="domain" description="Enoyl reductase (ER)" evidence="8">
    <location>
        <begin position="25"/>
        <end position="352"/>
    </location>
</feature>
<dbReference type="GO" id="GO:0046872">
    <property type="term" value="F:metal ion binding"/>
    <property type="evidence" value="ECO:0007669"/>
    <property type="project" value="UniProtKB-KW"/>
</dbReference>
<gene>
    <name evidence="9" type="ORF">WOLCODRAFT_140680</name>
</gene>
<accession>A0A2H3J3Z7</accession>
<keyword evidence="5" id="KW-0862">Zinc</keyword>
<dbReference type="Proteomes" id="UP000218811">
    <property type="component" value="Unassembled WGS sequence"/>
</dbReference>
<dbReference type="OrthoDB" id="1879366at2759"/>
<dbReference type="OMA" id="VITVHYQ"/>
<dbReference type="SMART" id="SM00829">
    <property type="entry name" value="PKS_ER"/>
    <property type="match status" value="1"/>
</dbReference>
<dbReference type="GO" id="GO:0005737">
    <property type="term" value="C:cytoplasm"/>
    <property type="evidence" value="ECO:0007669"/>
    <property type="project" value="TreeGrafter"/>
</dbReference>
<keyword evidence="6" id="KW-0560">Oxidoreductase</keyword>
<keyword evidence="4" id="KW-0479">Metal-binding</keyword>
<comment type="similarity">
    <text evidence="2">Belongs to the zinc-containing alcohol dehydrogenase family.</text>
</comment>
<evidence type="ECO:0000313" key="9">
    <source>
        <dbReference type="EMBL" id="PCH36972.1"/>
    </source>
</evidence>
<proteinExistence type="inferred from homology"/>